<keyword evidence="4" id="KW-0645">Protease</keyword>
<dbReference type="Proteomes" id="UP000502823">
    <property type="component" value="Unassembled WGS sequence"/>
</dbReference>
<keyword evidence="7" id="KW-0862">Zinc</keyword>
<evidence type="ECO:0000256" key="10">
    <source>
        <dbReference type="SAM" id="MobiDB-lite"/>
    </source>
</evidence>
<comment type="caution">
    <text evidence="13">The sequence shown here is derived from an EMBL/GenBank/DDBJ whole genome shotgun (WGS) entry which is preliminary data.</text>
</comment>
<name>A0A6L2P9A0_COPFO</name>
<dbReference type="Pfam" id="PF13620">
    <property type="entry name" value="CarboxypepD_reg"/>
    <property type="match status" value="3"/>
</dbReference>
<dbReference type="InterPro" id="IPR057246">
    <property type="entry name" value="CARBOXYPEPT_ZN_1"/>
</dbReference>
<dbReference type="InterPro" id="IPR050753">
    <property type="entry name" value="Peptidase_M14_domain"/>
</dbReference>
<feature type="domain" description="Peptidase M14" evidence="12">
    <location>
        <begin position="675"/>
        <end position="944"/>
    </location>
</feature>
<dbReference type="FunCoup" id="A0A6L2P9A0">
    <property type="interactions" value="689"/>
</dbReference>
<dbReference type="FunFam" id="3.40.630.10:FF:000020">
    <property type="entry name" value="Carboxypeptidase D"/>
    <property type="match status" value="1"/>
</dbReference>
<evidence type="ECO:0000256" key="5">
    <source>
        <dbReference type="ARBA" id="ARBA00022723"/>
    </source>
</evidence>
<comment type="cofactor">
    <cofactor evidence="1">
        <name>Zn(2+)</name>
        <dbReference type="ChEBI" id="CHEBI:29105"/>
    </cofactor>
</comment>
<feature type="region of interest" description="Disordered" evidence="10">
    <location>
        <begin position="1146"/>
        <end position="1167"/>
    </location>
</feature>
<keyword evidence="8" id="KW-0325">Glycoprotein</keyword>
<dbReference type="Gene3D" id="2.60.40.1120">
    <property type="entry name" value="Carboxypeptidase-like, regulatory domain"/>
    <property type="match status" value="4"/>
</dbReference>
<proteinExistence type="inferred from homology"/>
<dbReference type="CDD" id="cd11308">
    <property type="entry name" value="Peptidase_M14NE-CP-C_like"/>
    <property type="match status" value="3"/>
</dbReference>
<dbReference type="InParanoid" id="A0A6L2P9A0"/>
<comment type="caution">
    <text evidence="9">Lacks conserved residue(s) required for the propagation of feature annotation.</text>
</comment>
<keyword evidence="11" id="KW-1133">Transmembrane helix</keyword>
<protein>
    <recommendedName>
        <fullName evidence="12">Peptidase M14 domain-containing protein</fullName>
    </recommendedName>
</protein>
<evidence type="ECO:0000256" key="3">
    <source>
        <dbReference type="ARBA" id="ARBA00022645"/>
    </source>
</evidence>
<gene>
    <name evidence="13" type="ORF">Cfor_06257</name>
</gene>
<feature type="active site" description="Proton donor/acceptor" evidence="9">
    <location>
        <position position="141"/>
    </location>
</feature>
<dbReference type="EMBL" id="BLKM01000099">
    <property type="protein sequence ID" value="GFG28881.1"/>
    <property type="molecule type" value="Genomic_DNA"/>
</dbReference>
<evidence type="ECO:0000256" key="6">
    <source>
        <dbReference type="ARBA" id="ARBA00022801"/>
    </source>
</evidence>
<dbReference type="GO" id="GO:0006518">
    <property type="term" value="P:peptide metabolic process"/>
    <property type="evidence" value="ECO:0007669"/>
    <property type="project" value="TreeGrafter"/>
</dbReference>
<keyword evidence="11" id="KW-0472">Membrane</keyword>
<dbReference type="OrthoDB" id="10249045at2759"/>
<feature type="domain" description="Peptidase M14" evidence="12">
    <location>
        <begin position="280"/>
        <end position="572"/>
    </location>
</feature>
<evidence type="ECO:0000313" key="13">
    <source>
        <dbReference type="EMBL" id="GFG28881.1"/>
    </source>
</evidence>
<feature type="domain" description="Peptidase M14" evidence="12">
    <location>
        <begin position="1"/>
        <end position="171"/>
    </location>
</feature>
<dbReference type="PROSITE" id="PS00132">
    <property type="entry name" value="CARBOXYPEPT_ZN_1"/>
    <property type="match status" value="2"/>
</dbReference>
<dbReference type="PRINTS" id="PR00765">
    <property type="entry name" value="CRBOXYPTASEA"/>
</dbReference>
<feature type="active site" description="Proton donor/acceptor" evidence="9">
    <location>
        <position position="542"/>
    </location>
</feature>
<keyword evidence="11" id="KW-0812">Transmembrane</keyword>
<feature type="compositionally biased region" description="Polar residues" evidence="10">
    <location>
        <begin position="1146"/>
        <end position="1155"/>
    </location>
</feature>
<dbReference type="SUPFAM" id="SSF53187">
    <property type="entry name" value="Zn-dependent exopeptidases"/>
    <property type="match status" value="4"/>
</dbReference>
<accession>A0A6L2P9A0</accession>
<dbReference type="SUPFAM" id="SSF49464">
    <property type="entry name" value="Carboxypeptidase regulatory domain-like"/>
    <property type="match status" value="4"/>
</dbReference>
<dbReference type="Gene3D" id="3.40.630.10">
    <property type="entry name" value="Zn peptidases"/>
    <property type="match status" value="4"/>
</dbReference>
<reference evidence="14" key="1">
    <citation type="submission" date="2020-01" db="EMBL/GenBank/DDBJ databases">
        <title>Draft genome sequence of the Termite Coptotermes fromosanus.</title>
        <authorList>
            <person name="Itakura S."/>
            <person name="Yosikawa Y."/>
            <person name="Umezawa K."/>
        </authorList>
    </citation>
    <scope>NUCLEOTIDE SEQUENCE [LARGE SCALE GENOMIC DNA]</scope>
</reference>
<dbReference type="PANTHER" id="PTHR11532:SF62">
    <property type="entry name" value="CARBOXYPEPTIDASE D"/>
    <property type="match status" value="1"/>
</dbReference>
<dbReference type="PROSITE" id="PS00133">
    <property type="entry name" value="CARBOXYPEPT_ZN_2"/>
    <property type="match status" value="2"/>
</dbReference>
<dbReference type="CDD" id="cd03858">
    <property type="entry name" value="M14_CP_N-E_like"/>
    <property type="match status" value="1"/>
</dbReference>
<dbReference type="PROSITE" id="PS52035">
    <property type="entry name" value="PEPTIDASE_M14"/>
    <property type="match status" value="4"/>
</dbReference>
<feature type="domain" description="Peptidase M14" evidence="12">
    <location>
        <begin position="1032"/>
        <end position="1328"/>
    </location>
</feature>
<comment type="similarity">
    <text evidence="2 9">Belongs to the peptidase M14 family.</text>
</comment>
<sequence>MNANGVDLNRDFPDQFDTNKSNGNILNGRQNETVAIMTWIVSNPFVLSGNLHGGAVVASYPFDDSGTGRECCAESPSPDNDLFKHLARVYASAHPLMRSGNACPPEHFDGGITNGAQWYEVKGGMQDFNYIHSNCFEVTFELSCCKFPNASVLPMEWANNKESLLSFIEATHMGVKGVVTDEDGNGVEGAQVVVVGIQHNVTTTSGGEYWRLLLPGSYNLVVTAWGYEPIAPVPITVVQGNTTVMNFSLRSSHSGNNSDIAILTAPPCDEYGFVTPTEFKHHNFQELGNQLQLLASNYPNITRLYNIGSSVEGRKLYVMEISDKPGIHEPGEPEFKYIANMHGNEVVGRELLLLLMKYLCENYGTDQRVTDIVNSTRIHILPAMNPDGYERSIPGDYKSLVGRPNFHGTDLNRNFPDQFGVTQFNSKPEPETLAVMKWIKSYPFVLSANLHGGSLVANMPYDSNPTQTNGQPYPTPDDAVFKMLAVTYSSAHKKMHLGNPCPAASSEEFPGGIVNGAAWYVVSGGMQDWNYLNSNCFEITLEVGCYKFPPARELPALWLDNREALLAYIEAVHRGVHGFVRSTEGNGLPNVTISVQGINHTITTAAGGDFWRLLVPGKYLITASAHGYESETLEAVVPADGTGSISLNFTLLRDNPKVWSSRYDYNIKENLVSGKYLSNTQLMQVMAGLEKLNPSIAQLQTSSHVVEHSITSLRLTHEVGAPEENKFHIALIGGLYASQPVGRELLIRLARHLVVGYARQNPSITDIMSKAVIHIMPGVDPSFDDSVNPICSPPNNPKEIGYQFLLPQNGTSATADALKVVMKEENFDVALNVEGGGIYVSYPTTNVDPQMETVFRMLAGRYVRDHPKMSLFQQNNSCENQGTAQGNEDNVEITDHKVMTSAYEQYGVPMVTAHVSCCKYTPASDLGPLWRENLDSFIEFLAAVQQGSVRGYVVDMNGNHLRDAVVRIKGFEKPLQLTKNAAYFKALLPPGDYELEVLCPYHIPKTVPVKVLKNQLNDVKVILGQAAGWDEGYHTYTEMQKHLWHLNSEYPNISRLYSIGSSANNKNLSVLELGIQNRDKTTVGYPAIVYVGNLHGDEPVTTEVLLNLVHHLLSSYNKDNRITEFLKTLSVHIVLDANPDHLASAEKQNVPQDCTSSSSSGANGNGVDLDMDFLSEAKKEHVPQPETQALMDLLQQTAPVLTVALRAGSLHVSIPYASSRGLTEGNRYATSDEEIYRTLAKEYISHHPLMRGGHPNCTNHSQDVFENGVINAGSWKEHNGSMIDYSYLKTNTFQLDVFVDCCGSPHTSRLPALWNEHKESLLAMMDAVTMGISGYVIDNENRPISETYVRVEGSTHVVMGSPSGAYWRLLPLGHHTVTVSAPGYLPTTKLVHVTDRHSAPVMFRLSRDETVIGLPRIVFIMLAGFVCLAVVVLGICCYTACQKRAKRDRRHYYFTPLPQKLLFEGDDKEEEELFRRPLS</sequence>
<keyword evidence="14" id="KW-1185">Reference proteome</keyword>
<dbReference type="GO" id="GO:0008270">
    <property type="term" value="F:zinc ion binding"/>
    <property type="evidence" value="ECO:0007669"/>
    <property type="project" value="InterPro"/>
</dbReference>
<evidence type="ECO:0000256" key="7">
    <source>
        <dbReference type="ARBA" id="ARBA00022833"/>
    </source>
</evidence>
<dbReference type="InterPro" id="IPR008969">
    <property type="entry name" value="CarboxyPept-like_regulatory"/>
</dbReference>
<evidence type="ECO:0000256" key="4">
    <source>
        <dbReference type="ARBA" id="ARBA00022670"/>
    </source>
</evidence>
<evidence type="ECO:0000256" key="1">
    <source>
        <dbReference type="ARBA" id="ARBA00001947"/>
    </source>
</evidence>
<dbReference type="SMART" id="SM00631">
    <property type="entry name" value="Zn_pept"/>
    <property type="match status" value="3"/>
</dbReference>
<evidence type="ECO:0000256" key="9">
    <source>
        <dbReference type="PROSITE-ProRule" id="PRU01379"/>
    </source>
</evidence>
<evidence type="ECO:0000259" key="12">
    <source>
        <dbReference type="PROSITE" id="PS52035"/>
    </source>
</evidence>
<dbReference type="GO" id="GO:0004181">
    <property type="term" value="F:metallocarboxypeptidase activity"/>
    <property type="evidence" value="ECO:0007669"/>
    <property type="project" value="InterPro"/>
</dbReference>
<dbReference type="GO" id="GO:0005615">
    <property type="term" value="C:extracellular space"/>
    <property type="evidence" value="ECO:0007669"/>
    <property type="project" value="TreeGrafter"/>
</dbReference>
<organism evidence="13 14">
    <name type="scientific">Coptotermes formosanus</name>
    <name type="common">Formosan subterranean termite</name>
    <dbReference type="NCBI Taxonomy" id="36987"/>
    <lineage>
        <taxon>Eukaryota</taxon>
        <taxon>Metazoa</taxon>
        <taxon>Ecdysozoa</taxon>
        <taxon>Arthropoda</taxon>
        <taxon>Hexapoda</taxon>
        <taxon>Insecta</taxon>
        <taxon>Pterygota</taxon>
        <taxon>Neoptera</taxon>
        <taxon>Polyneoptera</taxon>
        <taxon>Dictyoptera</taxon>
        <taxon>Blattodea</taxon>
        <taxon>Blattoidea</taxon>
        <taxon>Termitoidae</taxon>
        <taxon>Rhinotermitidae</taxon>
        <taxon>Coptotermes</taxon>
    </lineage>
</organism>
<evidence type="ECO:0000256" key="11">
    <source>
        <dbReference type="SAM" id="Phobius"/>
    </source>
</evidence>
<feature type="transmembrane region" description="Helical" evidence="11">
    <location>
        <begin position="1417"/>
        <end position="1441"/>
    </location>
</feature>
<evidence type="ECO:0000256" key="8">
    <source>
        <dbReference type="ARBA" id="ARBA00023180"/>
    </source>
</evidence>
<feature type="non-terminal residue" evidence="13">
    <location>
        <position position="1479"/>
    </location>
</feature>
<dbReference type="InterPro" id="IPR000834">
    <property type="entry name" value="Peptidase_M14"/>
</dbReference>
<evidence type="ECO:0000256" key="2">
    <source>
        <dbReference type="ARBA" id="ARBA00005988"/>
    </source>
</evidence>
<dbReference type="Pfam" id="PF00246">
    <property type="entry name" value="Peptidase_M14"/>
    <property type="match status" value="5"/>
</dbReference>
<evidence type="ECO:0000313" key="14">
    <source>
        <dbReference type="Proteomes" id="UP000502823"/>
    </source>
</evidence>
<dbReference type="GO" id="GO:0016485">
    <property type="term" value="P:protein processing"/>
    <property type="evidence" value="ECO:0007669"/>
    <property type="project" value="TreeGrafter"/>
</dbReference>
<keyword evidence="6" id="KW-0378">Hydrolase</keyword>
<dbReference type="PANTHER" id="PTHR11532">
    <property type="entry name" value="PROTEASE M14 CARBOXYPEPTIDASE"/>
    <property type="match status" value="1"/>
</dbReference>
<keyword evidence="5" id="KW-0479">Metal-binding</keyword>
<keyword evidence="3" id="KW-0121">Carboxypeptidase</keyword>
<dbReference type="InterPro" id="IPR057247">
    <property type="entry name" value="CARBOXYPEPT_ZN_2"/>
</dbReference>